<proteinExistence type="predicted"/>
<feature type="compositionally biased region" description="Basic residues" evidence="1">
    <location>
        <begin position="470"/>
        <end position="480"/>
    </location>
</feature>
<evidence type="ECO:0000256" key="1">
    <source>
        <dbReference type="SAM" id="MobiDB-lite"/>
    </source>
</evidence>
<dbReference type="InterPro" id="IPR036397">
    <property type="entry name" value="RNaseH_sf"/>
</dbReference>
<dbReference type="Proteomes" id="UP000054007">
    <property type="component" value="Unassembled WGS sequence"/>
</dbReference>
<dbReference type="Gene3D" id="3.30.420.10">
    <property type="entry name" value="Ribonuclease H-like superfamily/Ribonuclease H"/>
    <property type="match status" value="1"/>
</dbReference>
<organism evidence="2 3">
    <name type="scientific">Cylindrobasidium torrendii FP15055 ss-10</name>
    <dbReference type="NCBI Taxonomy" id="1314674"/>
    <lineage>
        <taxon>Eukaryota</taxon>
        <taxon>Fungi</taxon>
        <taxon>Dikarya</taxon>
        <taxon>Basidiomycota</taxon>
        <taxon>Agaricomycotina</taxon>
        <taxon>Agaricomycetes</taxon>
        <taxon>Agaricomycetidae</taxon>
        <taxon>Agaricales</taxon>
        <taxon>Marasmiineae</taxon>
        <taxon>Physalacriaceae</taxon>
        <taxon>Cylindrobasidium</taxon>
    </lineage>
</organism>
<gene>
    <name evidence="2" type="ORF">CYLTODRAFT_427588</name>
</gene>
<dbReference type="EMBL" id="KN880973">
    <property type="protein sequence ID" value="KIY61331.1"/>
    <property type="molecule type" value="Genomic_DNA"/>
</dbReference>
<sequence>MVDMDVYLSAGYNASWAIYFGQDNRKNIAQKCMQVSECSCAELEALCHLYRRWLINATAPKGLVTVYTRCMRLMTWIQIWLPTVQRYGWASVADDIPSDIEPLLRYLNAASAKMKSHYPGTEVDMILVPKTVEHVNLDRAKQHASQATGEPMDIDWDRLALRARRHVRWNMRHSQPQAMAQELEGAEKLVREAMEQVRKNRKHALSGQQYARGIRVPLSSVDPVSVSELSSDMARLDLESPHSQNTKEAAPRAFKSLRTCIPITSIEAAGKYIDPHWQPDLHLYLDLCGQLIPDFPNVRVTWHATKAQKSPIKVLAPVIRRGSATPLRIEDCRGITYHGLEQVSTQLFKQAQGGIKNPITLVVCYRYPAERLSCIGNLPFLVAAASTELAPVKLMCLKGTSWKKMFTAASSVAHRDRCFALTAAECTEHNTLKAHIDSLDRLTVTDLSGIPLGVGRSSNKRSRADEMHGGRRKRFREGEL</sequence>
<accession>A0A0D7AVM9</accession>
<dbReference type="GO" id="GO:0003676">
    <property type="term" value="F:nucleic acid binding"/>
    <property type="evidence" value="ECO:0007669"/>
    <property type="project" value="InterPro"/>
</dbReference>
<evidence type="ECO:0000313" key="2">
    <source>
        <dbReference type="EMBL" id="KIY61331.1"/>
    </source>
</evidence>
<dbReference type="AlphaFoldDB" id="A0A0D7AVM9"/>
<evidence type="ECO:0000313" key="3">
    <source>
        <dbReference type="Proteomes" id="UP000054007"/>
    </source>
</evidence>
<reference evidence="2 3" key="1">
    <citation type="journal article" date="2015" name="Fungal Genet. Biol.">
        <title>Evolution of novel wood decay mechanisms in Agaricales revealed by the genome sequences of Fistulina hepatica and Cylindrobasidium torrendii.</title>
        <authorList>
            <person name="Floudas D."/>
            <person name="Held B.W."/>
            <person name="Riley R."/>
            <person name="Nagy L.G."/>
            <person name="Koehler G."/>
            <person name="Ransdell A.S."/>
            <person name="Younus H."/>
            <person name="Chow J."/>
            <person name="Chiniquy J."/>
            <person name="Lipzen A."/>
            <person name="Tritt A."/>
            <person name="Sun H."/>
            <person name="Haridas S."/>
            <person name="LaButti K."/>
            <person name="Ohm R.A."/>
            <person name="Kues U."/>
            <person name="Blanchette R.A."/>
            <person name="Grigoriev I.V."/>
            <person name="Minto R.E."/>
            <person name="Hibbett D.S."/>
        </authorList>
    </citation>
    <scope>NUCLEOTIDE SEQUENCE [LARGE SCALE GENOMIC DNA]</scope>
    <source>
        <strain evidence="2 3">FP15055 ss-10</strain>
    </source>
</reference>
<name>A0A0D7AVM9_9AGAR</name>
<keyword evidence="3" id="KW-1185">Reference proteome</keyword>
<protein>
    <submittedName>
        <fullName evidence="2">Uncharacterized protein</fullName>
    </submittedName>
</protein>
<feature type="region of interest" description="Disordered" evidence="1">
    <location>
        <begin position="455"/>
        <end position="480"/>
    </location>
</feature>